<accession>A0A1D1W7M7</accession>
<comment type="similarity">
    <text evidence="1">Belongs to the WD repeat L(2)GL family.</text>
</comment>
<dbReference type="PANTHER" id="PTHR10241:SF29">
    <property type="entry name" value="LETHAL(2) GIANT LARVAE PROTEIN"/>
    <property type="match status" value="1"/>
</dbReference>
<evidence type="ECO:0000256" key="4">
    <source>
        <dbReference type="ARBA" id="ARBA00022737"/>
    </source>
</evidence>
<evidence type="ECO:0000256" key="1">
    <source>
        <dbReference type="ARBA" id="ARBA00008070"/>
    </source>
</evidence>
<dbReference type="GO" id="GO:0030864">
    <property type="term" value="C:cortical actin cytoskeleton"/>
    <property type="evidence" value="ECO:0007669"/>
    <property type="project" value="TreeGrafter"/>
</dbReference>
<dbReference type="GO" id="GO:0008593">
    <property type="term" value="P:regulation of Notch signaling pathway"/>
    <property type="evidence" value="ECO:0007669"/>
    <property type="project" value="TreeGrafter"/>
</dbReference>
<keyword evidence="3" id="KW-0853">WD repeat</keyword>
<evidence type="ECO:0000313" key="9">
    <source>
        <dbReference type="Proteomes" id="UP000186922"/>
    </source>
</evidence>
<dbReference type="GO" id="GO:0006887">
    <property type="term" value="P:exocytosis"/>
    <property type="evidence" value="ECO:0007669"/>
    <property type="project" value="UniProtKB-KW"/>
</dbReference>
<evidence type="ECO:0000256" key="3">
    <source>
        <dbReference type="ARBA" id="ARBA00022574"/>
    </source>
</evidence>
<evidence type="ECO:0000256" key="2">
    <source>
        <dbReference type="ARBA" id="ARBA00022483"/>
    </source>
</evidence>
<dbReference type="GO" id="GO:0032878">
    <property type="term" value="P:regulation of establishment or maintenance of cell polarity"/>
    <property type="evidence" value="ECO:0007669"/>
    <property type="project" value="TreeGrafter"/>
</dbReference>
<reference evidence="8 9" key="1">
    <citation type="journal article" date="2016" name="Nat. Commun.">
        <title>Extremotolerant tardigrade genome and improved radiotolerance of human cultured cells by tardigrade-unique protein.</title>
        <authorList>
            <person name="Hashimoto T."/>
            <person name="Horikawa D.D."/>
            <person name="Saito Y."/>
            <person name="Kuwahara H."/>
            <person name="Kozuka-Hata H."/>
            <person name="Shin-I T."/>
            <person name="Minakuchi Y."/>
            <person name="Ohishi K."/>
            <person name="Motoyama A."/>
            <person name="Aizu T."/>
            <person name="Enomoto A."/>
            <person name="Kondo K."/>
            <person name="Tanaka S."/>
            <person name="Hara Y."/>
            <person name="Koshikawa S."/>
            <person name="Sagara H."/>
            <person name="Miura T."/>
            <person name="Yokobori S."/>
            <person name="Miyagawa K."/>
            <person name="Suzuki Y."/>
            <person name="Kubo T."/>
            <person name="Oyama M."/>
            <person name="Kohara Y."/>
            <person name="Fujiyama A."/>
            <person name="Arakawa K."/>
            <person name="Katayama T."/>
            <person name="Toyoda A."/>
            <person name="Kunieda T."/>
        </authorList>
    </citation>
    <scope>NUCLEOTIDE SEQUENCE [LARGE SCALE GENOMIC DNA]</scope>
    <source>
        <strain evidence="8 9">YOKOZUNA-1</strain>
    </source>
</reference>
<evidence type="ECO:0000259" key="7">
    <source>
        <dbReference type="Pfam" id="PF23726"/>
    </source>
</evidence>
<dbReference type="InterPro" id="IPR058543">
    <property type="entry name" value="Beta-prop_RSE1/DDB1/CPSF1_2nd"/>
</dbReference>
<dbReference type="GO" id="GO:0051294">
    <property type="term" value="P:establishment of spindle orientation"/>
    <property type="evidence" value="ECO:0007669"/>
    <property type="project" value="TreeGrafter"/>
</dbReference>
<gene>
    <name evidence="8" type="primary">RvY_18944-1</name>
    <name evidence="8" type="synonym">RvY_18944.1</name>
    <name evidence="8" type="ORF">RvY_18944</name>
</gene>
<dbReference type="GO" id="GO:0030866">
    <property type="term" value="P:cortical actin cytoskeleton organization"/>
    <property type="evidence" value="ECO:0007669"/>
    <property type="project" value="TreeGrafter"/>
</dbReference>
<dbReference type="InterPro" id="IPR036322">
    <property type="entry name" value="WD40_repeat_dom_sf"/>
</dbReference>
<dbReference type="GO" id="GO:0006893">
    <property type="term" value="P:Golgi to plasma membrane transport"/>
    <property type="evidence" value="ECO:0007669"/>
    <property type="project" value="TreeGrafter"/>
</dbReference>
<dbReference type="PRINTS" id="PR00962">
    <property type="entry name" value="LETHAL2GIANT"/>
</dbReference>
<dbReference type="SMART" id="SM00320">
    <property type="entry name" value="WD40"/>
    <property type="match status" value="5"/>
</dbReference>
<dbReference type="InterPro" id="IPR013577">
    <property type="entry name" value="LLGL2"/>
</dbReference>
<name>A0A1D1W7M7_RAMVA</name>
<dbReference type="SUPFAM" id="SSF50978">
    <property type="entry name" value="WD40 repeat-like"/>
    <property type="match status" value="1"/>
</dbReference>
<evidence type="ECO:0000259" key="6">
    <source>
        <dbReference type="Pfam" id="PF08366"/>
    </source>
</evidence>
<sequence length="1366" mass="147976">MASSLWKYIKSKVAGQADHGSQLTDLLAFSKGAQHGFPECPVALAFDKQLSLLAMATGLGSVHIFGSSGVALVYQDEKQRAARHLAFVPNQGRLVVIQQDGHISLLELNTSKDGSHTVLENVKTIQSSRVEKVSCAAVVSREASSFLWCGCQDSSIAVFSLPSLEDSADTSFKHWLTSEAERITATTAIDGSQGGEKASEVTMSEGKTSPTPAAHGKVVAIEQHPQKQNLLLVGFADGHIVLYDLEAKVSHRKFLHSGQVMTHVGWQSSADVFNSTYDDGSYLTWNTAQESPLDKPITPYGPYPCMAINKMVVHSSSASDGPLIIFSGGLPKEKRFNDHHSITVQQGERHTALDFPSAVVDFVLLDDGALAVPSDAHTLVVLLENQLIAIDLTSDKYPEIVAPYVTHIHAPITSLELYQEVPHHVMNGLREVGKKPSDIRPFGAYSPKYSHRQWPIHGGSVVPAAAVSADDTTMNSSLQNSLLITAHGDGCLRFWEVLPAGLRLLHKLDAATRYFHVEQEGDFADDSSDVWPPFRKYGFEQETVQEPRMKVEKFCFDVSSQTLLVGGQAGQVLLYKFNPTYAVVHFETINVSLVGEELQYVWRGSQPLLPRAGNLEMFGGFQAVLSVQMDPPSAITALAIHPEWNLLAVGTGHGFALLDYSHRTRIFINCTMKPDGENLENEAHSNGTLQQKARRAGETLRRSLRRIPRPHLNVHSPTSYTVNGGVGENGTIETTKKSSSTEGEVELLDGRQMATSPDGHHNALTNGHTETTQDEVKTHMVVTDKLEVSDANGYTTTVEEKTVVESTGPSQNVTGELAGESLRSTSAIAEPVSLHVQTANVGPIIVDDKLLQALEADIMPAGLEEQEHKAVTEQSRVEKTYNYEATTVRTLLLTSCAIHPTQQGATNVSKGSQPCLWVGLNNGTIYSYALTVPDVSTGSSTDQITAVAAKEIHLRHGAPVIFMAIVDHSKMKVQPESAGSLASSPLPPASPTSLPQSPLSEDVVASPSSNSSVAGAGRPNWKDADKSTQKLLVASEEQIKMFNLPSLKAYGKYKLSNGRFRKVDVLQVGPYKDEYCVVATTNRGDVEVITLPNLKRRQRDNLNKKEDVSAAFGRHGQGIFLSGSQELQLFAVVSGTEHQLPPCFIHLPDGARPAPPVADAPLQGPLEGTVTLQQPATPLPTVGEEAATTNVEEDQVEKVELHEVVQSPVIILQETVVIPVQDEERGRGDGAESQAEVVVMERTTVVSEVPLEAGEMGESATCLLVQEEVVVTSLDDSMLSESQHAVGDISNDSIIDHFHHDLKNGNAEEESGAMNGMKSDFFSEEGGAMKVHSLEDKLKAMEMEEAGANEQKAMGSYIYNETTTTH</sequence>
<feature type="compositionally biased region" description="Low complexity" evidence="5">
    <location>
        <begin position="991"/>
        <end position="1016"/>
    </location>
</feature>
<comment type="caution">
    <text evidence="8">The sequence shown here is derived from an EMBL/GenBank/DDBJ whole genome shotgun (WGS) entry which is preliminary data.</text>
</comment>
<keyword evidence="9" id="KW-1185">Reference proteome</keyword>
<keyword evidence="2" id="KW-0268">Exocytosis</keyword>
<feature type="region of interest" description="Disordered" evidence="5">
    <location>
        <begin position="976"/>
        <end position="1024"/>
    </location>
</feature>
<dbReference type="Gene3D" id="2.130.10.10">
    <property type="entry name" value="YVTN repeat-like/Quinoprotein amine dehydrogenase"/>
    <property type="match status" value="2"/>
</dbReference>
<feature type="region of interest" description="Disordered" evidence="5">
    <location>
        <begin position="710"/>
        <end position="743"/>
    </location>
</feature>
<dbReference type="Proteomes" id="UP000186922">
    <property type="component" value="Unassembled WGS sequence"/>
</dbReference>
<dbReference type="InterPro" id="IPR001680">
    <property type="entry name" value="WD40_rpt"/>
</dbReference>
<dbReference type="OrthoDB" id="19944at2759"/>
<dbReference type="Pfam" id="PF08366">
    <property type="entry name" value="LLGL"/>
    <property type="match status" value="1"/>
</dbReference>
<dbReference type="InterPro" id="IPR000664">
    <property type="entry name" value="Lethal2_giant"/>
</dbReference>
<dbReference type="GO" id="GO:0045159">
    <property type="term" value="F:myosin II binding"/>
    <property type="evidence" value="ECO:0007669"/>
    <property type="project" value="TreeGrafter"/>
</dbReference>
<dbReference type="InterPro" id="IPR015943">
    <property type="entry name" value="WD40/YVTN_repeat-like_dom_sf"/>
</dbReference>
<dbReference type="EMBL" id="BDGG01000022">
    <property type="protein sequence ID" value="GAV09397.1"/>
    <property type="molecule type" value="Genomic_DNA"/>
</dbReference>
<feature type="region of interest" description="Disordered" evidence="5">
    <location>
        <begin position="189"/>
        <end position="212"/>
    </location>
</feature>
<feature type="domain" description="Lethal giant larvae homologue 2" evidence="6">
    <location>
        <begin position="298"/>
        <end position="398"/>
    </location>
</feature>
<organism evidence="8 9">
    <name type="scientific">Ramazzottius varieornatus</name>
    <name type="common">Water bear</name>
    <name type="synonym">Tardigrade</name>
    <dbReference type="NCBI Taxonomy" id="947166"/>
    <lineage>
        <taxon>Eukaryota</taxon>
        <taxon>Metazoa</taxon>
        <taxon>Ecdysozoa</taxon>
        <taxon>Tardigrada</taxon>
        <taxon>Eutardigrada</taxon>
        <taxon>Parachela</taxon>
        <taxon>Hypsibioidea</taxon>
        <taxon>Ramazzottiidae</taxon>
        <taxon>Ramazzottius</taxon>
    </lineage>
</organism>
<proteinExistence type="inferred from homology"/>
<protein>
    <submittedName>
        <fullName evidence="8">Uncharacterized protein</fullName>
    </submittedName>
</protein>
<dbReference type="STRING" id="947166.A0A1D1W7M7"/>
<dbReference type="Pfam" id="PF23726">
    <property type="entry name" value="Beta-prop_RSE1_2nd"/>
    <property type="match status" value="1"/>
</dbReference>
<dbReference type="GO" id="GO:0019905">
    <property type="term" value="F:syntaxin binding"/>
    <property type="evidence" value="ECO:0007669"/>
    <property type="project" value="TreeGrafter"/>
</dbReference>
<dbReference type="PANTHER" id="PTHR10241">
    <property type="entry name" value="LETHAL 2 GIANT LARVAE PROTEIN"/>
    <property type="match status" value="1"/>
</dbReference>
<feature type="domain" description="RSE1/DDB1/CPSF1 second beta-propeller" evidence="7">
    <location>
        <begin position="90"/>
        <end position="246"/>
    </location>
</feature>
<feature type="compositionally biased region" description="Polar residues" evidence="5">
    <location>
        <begin position="201"/>
        <end position="211"/>
    </location>
</feature>
<keyword evidence="4" id="KW-0677">Repeat</keyword>
<dbReference type="GO" id="GO:0005096">
    <property type="term" value="F:GTPase activator activity"/>
    <property type="evidence" value="ECO:0007669"/>
    <property type="project" value="TreeGrafter"/>
</dbReference>
<evidence type="ECO:0000313" key="8">
    <source>
        <dbReference type="EMBL" id="GAV09397.1"/>
    </source>
</evidence>
<evidence type="ECO:0000256" key="5">
    <source>
        <dbReference type="SAM" id="MobiDB-lite"/>
    </source>
</evidence>
<dbReference type="GO" id="GO:0005886">
    <property type="term" value="C:plasma membrane"/>
    <property type="evidence" value="ECO:0007669"/>
    <property type="project" value="TreeGrafter"/>
</dbReference>